<dbReference type="GeneID" id="6085235"/>
<evidence type="ECO:0000313" key="2">
    <source>
        <dbReference type="Proteomes" id="UP000001194"/>
    </source>
</evidence>
<proteinExistence type="predicted"/>
<dbReference type="KEGG" id="lbc:LACBIDRAFT_315234"/>
<evidence type="ECO:0000313" key="1">
    <source>
        <dbReference type="EMBL" id="EDQ99725.1"/>
    </source>
</evidence>
<dbReference type="Proteomes" id="UP000001194">
    <property type="component" value="Unassembled WGS sequence"/>
</dbReference>
<reference evidence="1 2" key="1">
    <citation type="journal article" date="2008" name="Nature">
        <title>The genome of Laccaria bicolor provides insights into mycorrhizal symbiosis.</title>
        <authorList>
            <person name="Martin F."/>
            <person name="Aerts A."/>
            <person name="Ahren D."/>
            <person name="Brun A."/>
            <person name="Danchin E.G.J."/>
            <person name="Duchaussoy F."/>
            <person name="Gibon J."/>
            <person name="Kohler A."/>
            <person name="Lindquist E."/>
            <person name="Pereda V."/>
            <person name="Salamov A."/>
            <person name="Shapiro H.J."/>
            <person name="Wuyts J."/>
            <person name="Blaudez D."/>
            <person name="Buee M."/>
            <person name="Brokstein P."/>
            <person name="Canbaeck B."/>
            <person name="Cohen D."/>
            <person name="Courty P.E."/>
            <person name="Coutinho P.M."/>
            <person name="Delaruelle C."/>
            <person name="Detter J.C."/>
            <person name="Deveau A."/>
            <person name="DiFazio S."/>
            <person name="Duplessis S."/>
            <person name="Fraissinet-Tachet L."/>
            <person name="Lucic E."/>
            <person name="Frey-Klett P."/>
            <person name="Fourrey C."/>
            <person name="Feussner I."/>
            <person name="Gay G."/>
            <person name="Grimwood J."/>
            <person name="Hoegger P.J."/>
            <person name="Jain P."/>
            <person name="Kilaru S."/>
            <person name="Labbe J."/>
            <person name="Lin Y.C."/>
            <person name="Legue V."/>
            <person name="Le Tacon F."/>
            <person name="Marmeisse R."/>
            <person name="Melayah D."/>
            <person name="Montanini B."/>
            <person name="Muratet M."/>
            <person name="Nehls U."/>
            <person name="Niculita-Hirzel H."/>
            <person name="Oudot-Le Secq M.P."/>
            <person name="Peter M."/>
            <person name="Quesneville H."/>
            <person name="Rajashekar B."/>
            <person name="Reich M."/>
            <person name="Rouhier N."/>
            <person name="Schmutz J."/>
            <person name="Yin T."/>
            <person name="Chalot M."/>
            <person name="Henrissat B."/>
            <person name="Kuees U."/>
            <person name="Lucas S."/>
            <person name="Van de Peer Y."/>
            <person name="Podila G.K."/>
            <person name="Polle A."/>
            <person name="Pukkila P.J."/>
            <person name="Richardson P.M."/>
            <person name="Rouze P."/>
            <person name="Sanders I.R."/>
            <person name="Stajich J.E."/>
            <person name="Tunlid A."/>
            <person name="Tuskan G."/>
            <person name="Grigoriev I.V."/>
        </authorList>
    </citation>
    <scope>NUCLEOTIDE SEQUENCE [LARGE SCALE GENOMIC DNA]</scope>
    <source>
        <strain evidence="2">S238N-H82 / ATCC MYA-4686</strain>
    </source>
</reference>
<accession>B0E049</accession>
<dbReference type="EMBL" id="DS547159">
    <property type="protein sequence ID" value="EDQ99725.1"/>
    <property type="molecule type" value="Genomic_DNA"/>
</dbReference>
<organism evidence="2">
    <name type="scientific">Laccaria bicolor (strain S238N-H82 / ATCC MYA-4686)</name>
    <name type="common">Bicoloured deceiver</name>
    <name type="synonym">Laccaria laccata var. bicolor</name>
    <dbReference type="NCBI Taxonomy" id="486041"/>
    <lineage>
        <taxon>Eukaryota</taxon>
        <taxon>Fungi</taxon>
        <taxon>Dikarya</taxon>
        <taxon>Basidiomycota</taxon>
        <taxon>Agaricomycotina</taxon>
        <taxon>Agaricomycetes</taxon>
        <taxon>Agaricomycetidae</taxon>
        <taxon>Agaricales</taxon>
        <taxon>Agaricineae</taxon>
        <taxon>Hydnangiaceae</taxon>
        <taxon>Laccaria</taxon>
    </lineage>
</organism>
<dbReference type="RefSeq" id="XP_001889561.1">
    <property type="nucleotide sequence ID" value="XM_001889526.1"/>
</dbReference>
<keyword evidence="2" id="KW-1185">Reference proteome</keyword>
<protein>
    <submittedName>
        <fullName evidence="1">Predicted protein</fullName>
    </submittedName>
</protein>
<gene>
    <name evidence="1" type="ORF">LACBIDRAFT_315234</name>
</gene>
<sequence length="83" mass="9247">MPLGIKKPDQTGLSNTNHRGLWGTVVPKYLAGCKAITTILPQLSTLGSTSCVWYPVCNWQLQQWWLYMITSPIGNSYDEGDDS</sequence>
<name>B0E049_LACBS</name>
<dbReference type="InParanoid" id="B0E049"/>
<dbReference type="AlphaFoldDB" id="B0E049"/>
<dbReference type="HOGENOM" id="CLU_2542969_0_0_1"/>